<dbReference type="Gene3D" id="3.30.200.20">
    <property type="entry name" value="Phosphorylase Kinase, domain 1"/>
    <property type="match status" value="1"/>
</dbReference>
<evidence type="ECO:0000313" key="20">
    <source>
        <dbReference type="Proteomes" id="UP001457282"/>
    </source>
</evidence>
<dbReference type="Pfam" id="PF08276">
    <property type="entry name" value="PAN_2"/>
    <property type="match status" value="1"/>
</dbReference>
<keyword evidence="14" id="KW-1133">Transmembrane helix</keyword>
<organism evidence="19 20">
    <name type="scientific">Rubus argutus</name>
    <name type="common">Southern blackberry</name>
    <dbReference type="NCBI Taxonomy" id="59490"/>
    <lineage>
        <taxon>Eukaryota</taxon>
        <taxon>Viridiplantae</taxon>
        <taxon>Streptophyta</taxon>
        <taxon>Embryophyta</taxon>
        <taxon>Tracheophyta</taxon>
        <taxon>Spermatophyta</taxon>
        <taxon>Magnoliopsida</taxon>
        <taxon>eudicotyledons</taxon>
        <taxon>Gunneridae</taxon>
        <taxon>Pentapetalae</taxon>
        <taxon>rosids</taxon>
        <taxon>fabids</taxon>
        <taxon>Rosales</taxon>
        <taxon>Rosaceae</taxon>
        <taxon>Rosoideae</taxon>
        <taxon>Rosoideae incertae sedis</taxon>
        <taxon>Rubus</taxon>
    </lineage>
</organism>
<keyword evidence="20" id="KW-1185">Reference proteome</keyword>
<keyword evidence="14" id="KW-0812">Transmembrane</keyword>
<reference evidence="19 20" key="1">
    <citation type="journal article" date="2023" name="G3 (Bethesda)">
        <title>A chromosome-length genome assembly and annotation of blackberry (Rubus argutus, cv. 'Hillquist').</title>
        <authorList>
            <person name="Bruna T."/>
            <person name="Aryal R."/>
            <person name="Dudchenko O."/>
            <person name="Sargent D.J."/>
            <person name="Mead D."/>
            <person name="Buti M."/>
            <person name="Cavallini A."/>
            <person name="Hytonen T."/>
            <person name="Andres J."/>
            <person name="Pham M."/>
            <person name="Weisz D."/>
            <person name="Mascagni F."/>
            <person name="Usai G."/>
            <person name="Natali L."/>
            <person name="Bassil N."/>
            <person name="Fernandez G.E."/>
            <person name="Lomsadze A."/>
            <person name="Armour M."/>
            <person name="Olukolu B."/>
            <person name="Poorten T."/>
            <person name="Britton C."/>
            <person name="Davik J."/>
            <person name="Ashrafi H."/>
            <person name="Aiden E.L."/>
            <person name="Borodovsky M."/>
            <person name="Worthington M."/>
        </authorList>
    </citation>
    <scope>NUCLEOTIDE SEQUENCE [LARGE SCALE GENOMIC DNA]</scope>
    <source>
        <strain evidence="19">PI 553951</strain>
    </source>
</reference>
<evidence type="ECO:0000259" key="16">
    <source>
        <dbReference type="PROSITE" id="PS50011"/>
    </source>
</evidence>
<feature type="domain" description="Bulb-type lectin" evidence="17">
    <location>
        <begin position="24"/>
        <end position="143"/>
    </location>
</feature>
<comment type="subcellular location">
    <subcellularLocation>
        <location evidence="1">Cell membrane</location>
        <topology evidence="1">Single-pass type I membrane protein</topology>
    </subcellularLocation>
</comment>
<dbReference type="Pfam" id="PF07714">
    <property type="entry name" value="PK_Tyr_Ser-Thr"/>
    <property type="match status" value="1"/>
</dbReference>
<evidence type="ECO:0000256" key="14">
    <source>
        <dbReference type="SAM" id="Phobius"/>
    </source>
</evidence>
<dbReference type="GO" id="GO:0005886">
    <property type="term" value="C:plasma membrane"/>
    <property type="evidence" value="ECO:0007669"/>
    <property type="project" value="UniProtKB-SubCell"/>
</dbReference>
<dbReference type="AlphaFoldDB" id="A0AAW1YBW6"/>
<evidence type="ECO:0000256" key="7">
    <source>
        <dbReference type="ARBA" id="ARBA00022777"/>
    </source>
</evidence>
<dbReference type="GO" id="GO:0005524">
    <property type="term" value="F:ATP binding"/>
    <property type="evidence" value="ECO:0007669"/>
    <property type="project" value="UniProtKB-KW"/>
</dbReference>
<dbReference type="PROSITE" id="PS00108">
    <property type="entry name" value="PROTEIN_KINASE_ST"/>
    <property type="match status" value="1"/>
</dbReference>
<evidence type="ECO:0000256" key="9">
    <source>
        <dbReference type="ARBA" id="ARBA00023157"/>
    </source>
</evidence>
<evidence type="ECO:0000313" key="19">
    <source>
        <dbReference type="EMBL" id="KAK9946045.1"/>
    </source>
</evidence>
<dbReference type="FunFam" id="1.10.510.10:FF:000060">
    <property type="entry name" value="G-type lectin S-receptor-like serine/threonine-protein kinase"/>
    <property type="match status" value="1"/>
</dbReference>
<feature type="signal peptide" evidence="15">
    <location>
        <begin position="1"/>
        <end position="23"/>
    </location>
</feature>
<dbReference type="Gene3D" id="2.90.10.10">
    <property type="entry name" value="Bulb-type lectin domain"/>
    <property type="match status" value="1"/>
</dbReference>
<evidence type="ECO:0000256" key="11">
    <source>
        <dbReference type="ARBA" id="ARBA00047899"/>
    </source>
</evidence>
<dbReference type="Pfam" id="PF01453">
    <property type="entry name" value="B_lectin"/>
    <property type="match status" value="1"/>
</dbReference>
<evidence type="ECO:0000256" key="15">
    <source>
        <dbReference type="SAM" id="SignalP"/>
    </source>
</evidence>
<name>A0AAW1YBW6_RUBAR</name>
<comment type="catalytic activity">
    <reaction evidence="11 13">
        <text>L-threonyl-[protein] + ATP = O-phospho-L-threonyl-[protein] + ADP + H(+)</text>
        <dbReference type="Rhea" id="RHEA:46608"/>
        <dbReference type="Rhea" id="RHEA-COMP:11060"/>
        <dbReference type="Rhea" id="RHEA-COMP:11605"/>
        <dbReference type="ChEBI" id="CHEBI:15378"/>
        <dbReference type="ChEBI" id="CHEBI:30013"/>
        <dbReference type="ChEBI" id="CHEBI:30616"/>
        <dbReference type="ChEBI" id="CHEBI:61977"/>
        <dbReference type="ChEBI" id="CHEBI:456216"/>
        <dbReference type="EC" id="2.7.11.1"/>
    </reaction>
</comment>
<feature type="domain" description="Protein kinase" evidence="16">
    <location>
        <begin position="478"/>
        <end position="762"/>
    </location>
</feature>
<keyword evidence="7 13" id="KW-0418">Kinase</keyword>
<feature type="transmembrane region" description="Helical" evidence="14">
    <location>
        <begin position="387"/>
        <end position="410"/>
    </location>
</feature>
<sequence>MALFLPLIFLMSFLSFFSYSSLATDTLLPSDTLSNSQTLVSAGGVFELGLFSESSSGYYYLGIWFRADASKVVWVDRDNSIVDSSGLLQIRSGNLVLTDRRQVPLIVNSLSLANVTNTSATLLDTGNFVLKGADTGTTIWQSFDIPTDTFLPGMKIGLFGLNTTHQGFHILVSWASPQNPSRGLFTLSIDADDHTKISVWRGDGTKMNIGFWNGNGLRFVFENSTGNINNFSYHSDEHDVFYTFSTTKNYDLMWFVMASTGTLDQYFMLAGKISNVSHALCGDSDGGNTGRCLTSLPSMCDDVIFSEMNGLLPSTTSTGSIYVWTNDCETLCKNNCSCTAFTSLHNGQPGCQLYFGSKQNLLKIIEKGAGSIYIRGGASSDGKKRKLWLAIAVPLASLLISISVFSFWYLRCRRKHKEDQVTRRESDQARLFQMCSNNASPIQLDEVRGANNMELGRQKDQDLPFFSFSAIKTATDYFAEANKLGEGGYGPVYKGKLLLEGQEIAVKRLSKISRQGLEEFKNEVSVICKLQHRNLVRLLGCCIEAEESILIYEYMPNNSLDSFIFDSTKQALLDWERRMNIIKGIAQGLLYLHKYSRLRIIHRDLKTSNILLDSDMNPKISDFGMARIFGDNDIRVQTKRVVGTIGYMSPEYAMDGLFSEKSDVFSFGVIILEIISGKKNIAFFDVDQSQNLLGRAWNLWKEGNGLGLMDSALHASCSSSEVMRYIQIGLLCVQERALDRPNMSDVIFMLSNESVALPHPKEPAFLTQLSSTDADSSSSRQRYYSKNDMTISEVDAR</sequence>
<dbReference type="PANTHER" id="PTHR27002:SF1055">
    <property type="entry name" value="RECEPTOR-LIKE SERINE_THREONINE-PROTEIN KINASE"/>
    <property type="match status" value="1"/>
</dbReference>
<dbReference type="SMART" id="SM00108">
    <property type="entry name" value="B_lectin"/>
    <property type="match status" value="1"/>
</dbReference>
<feature type="chain" id="PRO_5043407892" description="Receptor-like serine/threonine-protein kinase" evidence="15">
    <location>
        <begin position="24"/>
        <end position="797"/>
    </location>
</feature>
<evidence type="ECO:0000256" key="4">
    <source>
        <dbReference type="ARBA" id="ARBA00022679"/>
    </source>
</evidence>
<evidence type="ECO:0000256" key="3">
    <source>
        <dbReference type="ARBA" id="ARBA00022527"/>
    </source>
</evidence>
<dbReference type="PROSITE" id="PS50011">
    <property type="entry name" value="PROTEIN_KINASE_DOM"/>
    <property type="match status" value="1"/>
</dbReference>
<evidence type="ECO:0000256" key="13">
    <source>
        <dbReference type="PIRNR" id="PIRNR000641"/>
    </source>
</evidence>
<dbReference type="InterPro" id="IPR000719">
    <property type="entry name" value="Prot_kinase_dom"/>
</dbReference>
<evidence type="ECO:0000256" key="12">
    <source>
        <dbReference type="ARBA" id="ARBA00048679"/>
    </source>
</evidence>
<protein>
    <recommendedName>
        <fullName evidence="13">Receptor-like serine/threonine-protein kinase</fullName>
        <ecNumber evidence="13">2.7.11.1</ecNumber>
    </recommendedName>
</protein>
<keyword evidence="10" id="KW-0325">Glycoprotein</keyword>
<keyword evidence="5 15" id="KW-0732">Signal</keyword>
<dbReference type="CDD" id="cd14066">
    <property type="entry name" value="STKc_IRAK"/>
    <property type="match status" value="1"/>
</dbReference>
<comment type="catalytic activity">
    <reaction evidence="12 13">
        <text>L-seryl-[protein] + ATP = O-phospho-L-seryl-[protein] + ADP + H(+)</text>
        <dbReference type="Rhea" id="RHEA:17989"/>
        <dbReference type="Rhea" id="RHEA-COMP:9863"/>
        <dbReference type="Rhea" id="RHEA-COMP:11604"/>
        <dbReference type="ChEBI" id="CHEBI:15378"/>
        <dbReference type="ChEBI" id="CHEBI:29999"/>
        <dbReference type="ChEBI" id="CHEBI:30616"/>
        <dbReference type="ChEBI" id="CHEBI:83421"/>
        <dbReference type="ChEBI" id="CHEBI:456216"/>
        <dbReference type="EC" id="2.7.11.1"/>
    </reaction>
</comment>
<keyword evidence="8 13" id="KW-0067">ATP-binding</keyword>
<dbReference type="GO" id="GO:0004674">
    <property type="term" value="F:protein serine/threonine kinase activity"/>
    <property type="evidence" value="ECO:0007669"/>
    <property type="project" value="UniProtKB-KW"/>
</dbReference>
<dbReference type="EMBL" id="JBEDUW010000002">
    <property type="protein sequence ID" value="KAK9946045.1"/>
    <property type="molecule type" value="Genomic_DNA"/>
</dbReference>
<dbReference type="Proteomes" id="UP001457282">
    <property type="component" value="Unassembled WGS sequence"/>
</dbReference>
<keyword evidence="2" id="KW-1003">Cell membrane</keyword>
<evidence type="ECO:0000256" key="1">
    <source>
        <dbReference type="ARBA" id="ARBA00004251"/>
    </source>
</evidence>
<keyword evidence="9" id="KW-1015">Disulfide bond</keyword>
<dbReference type="PIRSF" id="PIRSF000641">
    <property type="entry name" value="SRK"/>
    <property type="match status" value="1"/>
</dbReference>
<comment type="caution">
    <text evidence="19">The sequence shown here is derived from an EMBL/GenBank/DDBJ whole genome shotgun (WGS) entry which is preliminary data.</text>
</comment>
<dbReference type="CDD" id="cd00028">
    <property type="entry name" value="B_lectin"/>
    <property type="match status" value="1"/>
</dbReference>
<dbReference type="PROSITE" id="PS50927">
    <property type="entry name" value="BULB_LECTIN"/>
    <property type="match status" value="1"/>
</dbReference>
<dbReference type="InterPro" id="IPR001245">
    <property type="entry name" value="Ser-Thr/Tyr_kinase_cat_dom"/>
</dbReference>
<evidence type="ECO:0000256" key="6">
    <source>
        <dbReference type="ARBA" id="ARBA00022741"/>
    </source>
</evidence>
<proteinExistence type="inferred from homology"/>
<dbReference type="InterPro" id="IPR003609">
    <property type="entry name" value="Pan_app"/>
</dbReference>
<dbReference type="SMART" id="SM00220">
    <property type="entry name" value="S_TKc"/>
    <property type="match status" value="1"/>
</dbReference>
<dbReference type="InterPro" id="IPR011009">
    <property type="entry name" value="Kinase-like_dom_sf"/>
</dbReference>
<dbReference type="InterPro" id="IPR008271">
    <property type="entry name" value="Ser/Thr_kinase_AS"/>
</dbReference>
<comment type="similarity">
    <text evidence="13">Belongs to the protein kinase superfamily. Ser/Thr protein kinase family.</text>
</comment>
<accession>A0AAW1YBW6</accession>
<dbReference type="SUPFAM" id="SSF51110">
    <property type="entry name" value="alpha-D-mannose-specific plant lectins"/>
    <property type="match status" value="1"/>
</dbReference>
<dbReference type="PANTHER" id="PTHR27002">
    <property type="entry name" value="RECEPTOR-LIKE SERINE/THREONINE-PROTEIN KINASE SD1-8"/>
    <property type="match status" value="1"/>
</dbReference>
<dbReference type="InterPro" id="IPR001480">
    <property type="entry name" value="Bulb-type_lectin_dom"/>
</dbReference>
<feature type="domain" description="Apple" evidence="18">
    <location>
        <begin position="300"/>
        <end position="377"/>
    </location>
</feature>
<dbReference type="InterPro" id="IPR024171">
    <property type="entry name" value="SRK-like_kinase"/>
</dbReference>
<dbReference type="SUPFAM" id="SSF56112">
    <property type="entry name" value="Protein kinase-like (PK-like)"/>
    <property type="match status" value="1"/>
</dbReference>
<evidence type="ECO:0000256" key="10">
    <source>
        <dbReference type="ARBA" id="ARBA00023180"/>
    </source>
</evidence>
<dbReference type="EC" id="2.7.11.1" evidence="13"/>
<dbReference type="PROSITE" id="PS50948">
    <property type="entry name" value="PAN"/>
    <property type="match status" value="1"/>
</dbReference>
<dbReference type="FunFam" id="3.30.200.20:FF:000195">
    <property type="entry name" value="G-type lectin S-receptor-like serine/threonine-protein kinase"/>
    <property type="match status" value="1"/>
</dbReference>
<dbReference type="Gene3D" id="1.10.510.10">
    <property type="entry name" value="Transferase(Phosphotransferase) domain 1"/>
    <property type="match status" value="1"/>
</dbReference>
<dbReference type="InterPro" id="IPR036426">
    <property type="entry name" value="Bulb-type_lectin_dom_sf"/>
</dbReference>
<evidence type="ECO:0000256" key="8">
    <source>
        <dbReference type="ARBA" id="ARBA00022840"/>
    </source>
</evidence>
<keyword evidence="4 13" id="KW-0808">Transferase</keyword>
<gene>
    <name evidence="19" type="ORF">M0R45_011528</name>
</gene>
<dbReference type="Pfam" id="PF11883">
    <property type="entry name" value="DUF3403"/>
    <property type="match status" value="1"/>
</dbReference>
<keyword evidence="6 13" id="KW-0547">Nucleotide-binding</keyword>
<keyword evidence="14" id="KW-0472">Membrane</keyword>
<dbReference type="InterPro" id="IPR021820">
    <property type="entry name" value="S-locus_recpt_kinase_C"/>
</dbReference>
<evidence type="ECO:0000259" key="17">
    <source>
        <dbReference type="PROSITE" id="PS50927"/>
    </source>
</evidence>
<evidence type="ECO:0000256" key="2">
    <source>
        <dbReference type="ARBA" id="ARBA00022475"/>
    </source>
</evidence>
<evidence type="ECO:0000259" key="18">
    <source>
        <dbReference type="PROSITE" id="PS50948"/>
    </source>
</evidence>
<keyword evidence="3 13" id="KW-0723">Serine/threonine-protein kinase</keyword>
<evidence type="ECO:0000256" key="5">
    <source>
        <dbReference type="ARBA" id="ARBA00022729"/>
    </source>
</evidence>